<feature type="transmembrane region" description="Helical" evidence="2">
    <location>
        <begin position="126"/>
        <end position="144"/>
    </location>
</feature>
<dbReference type="RefSeq" id="WP_074798544.1">
    <property type="nucleotide sequence ID" value="NZ_FOVJ01000010.1"/>
</dbReference>
<evidence type="ECO:0000313" key="4">
    <source>
        <dbReference type="EMBL" id="SFO17689.1"/>
    </source>
</evidence>
<dbReference type="SMART" id="SM00530">
    <property type="entry name" value="HTH_XRE"/>
    <property type="match status" value="1"/>
</dbReference>
<dbReference type="InterPro" id="IPR010982">
    <property type="entry name" value="Lambda_DNA-bd_dom_sf"/>
</dbReference>
<organism evidence="4 5">
    <name type="scientific">Nitrosospira briensis</name>
    <dbReference type="NCBI Taxonomy" id="35799"/>
    <lineage>
        <taxon>Bacteria</taxon>
        <taxon>Pseudomonadati</taxon>
        <taxon>Pseudomonadota</taxon>
        <taxon>Betaproteobacteria</taxon>
        <taxon>Nitrosomonadales</taxon>
        <taxon>Nitrosomonadaceae</taxon>
        <taxon>Nitrosospira</taxon>
    </lineage>
</organism>
<dbReference type="AlphaFoldDB" id="A0A1I5F227"/>
<evidence type="ECO:0000256" key="1">
    <source>
        <dbReference type="SAM" id="MobiDB-lite"/>
    </source>
</evidence>
<feature type="region of interest" description="Disordered" evidence="1">
    <location>
        <begin position="1"/>
        <end position="22"/>
    </location>
</feature>
<protein>
    <submittedName>
        <fullName evidence="4">Cytoskeleton protein RodZ</fullName>
    </submittedName>
</protein>
<dbReference type="GO" id="GO:0003677">
    <property type="term" value="F:DNA binding"/>
    <property type="evidence" value="ECO:0007669"/>
    <property type="project" value="InterPro"/>
</dbReference>
<dbReference type="PROSITE" id="PS50943">
    <property type="entry name" value="HTH_CROC1"/>
    <property type="match status" value="1"/>
</dbReference>
<gene>
    <name evidence="4" type="ORF">SAMN05216386_2841</name>
</gene>
<dbReference type="CDD" id="cd00093">
    <property type="entry name" value="HTH_XRE"/>
    <property type="match status" value="1"/>
</dbReference>
<evidence type="ECO:0000256" key="2">
    <source>
        <dbReference type="SAM" id="Phobius"/>
    </source>
</evidence>
<keyword evidence="2" id="KW-0472">Membrane</keyword>
<keyword evidence="2" id="KW-1133">Transmembrane helix</keyword>
<name>A0A1I5F227_9PROT</name>
<dbReference type="InterPro" id="IPR001387">
    <property type="entry name" value="Cro/C1-type_HTH"/>
</dbReference>
<keyword evidence="5" id="KW-1185">Reference proteome</keyword>
<dbReference type="OrthoDB" id="8561330at2"/>
<feature type="compositionally biased region" description="Basic and acidic residues" evidence="1">
    <location>
        <begin position="1"/>
        <end position="10"/>
    </location>
</feature>
<dbReference type="SUPFAM" id="SSF47413">
    <property type="entry name" value="lambda repressor-like DNA-binding domains"/>
    <property type="match status" value="1"/>
</dbReference>
<evidence type="ECO:0000313" key="5">
    <source>
        <dbReference type="Proteomes" id="UP000183107"/>
    </source>
</evidence>
<feature type="domain" description="HTH cro/C1-type" evidence="3">
    <location>
        <begin position="30"/>
        <end position="59"/>
    </location>
</feature>
<dbReference type="PANTHER" id="PTHR34475:SF1">
    <property type="entry name" value="CYTOSKELETON PROTEIN RODZ"/>
    <property type="match status" value="1"/>
</dbReference>
<evidence type="ECO:0000259" key="3">
    <source>
        <dbReference type="PROSITE" id="PS50943"/>
    </source>
</evidence>
<dbReference type="Pfam" id="PF13464">
    <property type="entry name" value="RodZ_C"/>
    <property type="match status" value="1"/>
</dbReference>
<feature type="region of interest" description="Disordered" evidence="1">
    <location>
        <begin position="169"/>
        <end position="240"/>
    </location>
</feature>
<keyword evidence="2" id="KW-0812">Transmembrane</keyword>
<dbReference type="EMBL" id="FOVJ01000010">
    <property type="protein sequence ID" value="SFO17689.1"/>
    <property type="molecule type" value="Genomic_DNA"/>
</dbReference>
<proteinExistence type="predicted"/>
<dbReference type="InterPro" id="IPR050400">
    <property type="entry name" value="Bact_Cytoskel_RodZ"/>
</dbReference>
<dbReference type="InterPro" id="IPR025194">
    <property type="entry name" value="RodZ-like_C"/>
</dbReference>
<reference evidence="5" key="1">
    <citation type="submission" date="2016-10" db="EMBL/GenBank/DDBJ databases">
        <authorList>
            <person name="Varghese N."/>
        </authorList>
    </citation>
    <scope>NUCLEOTIDE SEQUENCE [LARGE SCALE GENOMIC DNA]</scope>
    <source>
        <strain evidence="5">Nsp8</strain>
    </source>
</reference>
<dbReference type="Proteomes" id="UP000183107">
    <property type="component" value="Unassembled WGS sequence"/>
</dbReference>
<sequence length="334" mass="35690">MDSPDNKDINGQEEAAPALVKKPPRVGQLLREARLERGLSIDDVARQLRLSVRQVTALEADDYDNVASGTFLRGFVRNYAKLLQMDAAPLLQQLEEFLPPPPTQIISNPIEGIPFPSNQKSGRRNLIIAAAAVLALFLLIYEIYRGNEANVEKEPSVQSEAGIEAEPAMEPPQFQSSGAIPGGRADGMATAENTGMLEQKSSVSPSAQERAPLPSEQRVPPAEIVPPPANSVSPGPANPESANIAVAPGFVNNGGNGVHLIFEGESWTEIRDGGGRLLLSRINPRGTEQVVHGTPPYSLTIGNAAEVKLVYNNKPVDLAPFTNAYGGTARLSLK</sequence>
<dbReference type="Pfam" id="PF13413">
    <property type="entry name" value="HTH_25"/>
    <property type="match status" value="1"/>
</dbReference>
<dbReference type="Gene3D" id="1.10.260.40">
    <property type="entry name" value="lambda repressor-like DNA-binding domains"/>
    <property type="match status" value="1"/>
</dbReference>
<dbReference type="PANTHER" id="PTHR34475">
    <property type="match status" value="1"/>
</dbReference>
<accession>A0A1I5F227</accession>